<keyword evidence="3" id="KW-1185">Reference proteome</keyword>
<feature type="domain" description="Amidase" evidence="1">
    <location>
        <begin position="41"/>
        <end position="437"/>
    </location>
</feature>
<dbReference type="Proteomes" id="UP000214603">
    <property type="component" value="Unassembled WGS sequence"/>
</dbReference>
<dbReference type="Pfam" id="PF01425">
    <property type="entry name" value="Amidase"/>
    <property type="match status" value="1"/>
</dbReference>
<dbReference type="AlphaFoldDB" id="A0A225MYD1"/>
<dbReference type="InterPro" id="IPR036928">
    <property type="entry name" value="AS_sf"/>
</dbReference>
<accession>A0A225MYD1</accession>
<dbReference type="PANTHER" id="PTHR11895">
    <property type="entry name" value="TRANSAMIDASE"/>
    <property type="match status" value="1"/>
</dbReference>
<dbReference type="PANTHER" id="PTHR11895:SF151">
    <property type="entry name" value="GLUTAMYL-TRNA(GLN) AMIDOTRANSFERASE SUBUNIT A"/>
    <property type="match status" value="1"/>
</dbReference>
<evidence type="ECO:0000259" key="1">
    <source>
        <dbReference type="Pfam" id="PF01425"/>
    </source>
</evidence>
<proteinExistence type="predicted"/>
<sequence>MFQEGAQSMSIPSPPPADSLCSLPAARLAEGVRAGRLDVEELVDAFLQRIAQTEPGVAAWAWHQAQAVRSQLQGLPRMEPGRALPLLGVPVGVKDIFDTADMPTAYGSTIYRGHQPLQDAEAVARLRRAGALIMGKTVTTEFAYAHPGPTVNPHNPRHTPGGSSSGSAAAVADFMVPLALGSQTGGSTIRPAAYCGVVGFKPSFDAISTQGMKALSPSMDTVGIMGRCMEDIALAYSVLAQGAAPGAPRPASTGGLAARLCWYPGPDAAQADDDAWRALHGARQMLLDAGVPVGNVALSDAFGRLSEANRCIMRFEAVRSLDNEFTRHSEGLSAMTAELIAAGRRTDEPQYREARALVAGCARELSKALRETDVLMSFSTPGTAPLLATGTGNSVFNRGWTAMGAPSLTLPFGAGAESGLPLGVQFVAAPGCDALLLALGAQLERLFAAGPH</sequence>
<protein>
    <recommendedName>
        <fullName evidence="1">Amidase domain-containing protein</fullName>
    </recommendedName>
</protein>
<evidence type="ECO:0000313" key="2">
    <source>
        <dbReference type="EMBL" id="OWT66258.1"/>
    </source>
</evidence>
<dbReference type="InterPro" id="IPR023631">
    <property type="entry name" value="Amidase_dom"/>
</dbReference>
<dbReference type="InterPro" id="IPR000120">
    <property type="entry name" value="Amidase"/>
</dbReference>
<organism evidence="2 3">
    <name type="scientific">Candidimonas nitroreducens</name>
    <dbReference type="NCBI Taxonomy" id="683354"/>
    <lineage>
        <taxon>Bacteria</taxon>
        <taxon>Pseudomonadati</taxon>
        <taxon>Pseudomonadota</taxon>
        <taxon>Betaproteobacteria</taxon>
        <taxon>Burkholderiales</taxon>
        <taxon>Alcaligenaceae</taxon>
        <taxon>Candidimonas</taxon>
    </lineage>
</organism>
<evidence type="ECO:0000313" key="3">
    <source>
        <dbReference type="Proteomes" id="UP000214603"/>
    </source>
</evidence>
<dbReference type="EMBL" id="NJIH01000001">
    <property type="protein sequence ID" value="OWT66258.1"/>
    <property type="molecule type" value="Genomic_DNA"/>
</dbReference>
<gene>
    <name evidence="2" type="ORF">CEY11_00480</name>
</gene>
<dbReference type="GO" id="GO:0003824">
    <property type="term" value="F:catalytic activity"/>
    <property type="evidence" value="ECO:0007669"/>
    <property type="project" value="InterPro"/>
</dbReference>
<comment type="caution">
    <text evidence="2">The sequence shown here is derived from an EMBL/GenBank/DDBJ whole genome shotgun (WGS) entry which is preliminary data.</text>
</comment>
<reference evidence="3" key="1">
    <citation type="submission" date="2017-06" db="EMBL/GenBank/DDBJ databases">
        <title>Herbaspirillum phytohormonus sp. nov., isolated from the root nodule of Robinia pseudoacacia in lead-zinc mine.</title>
        <authorList>
            <person name="Fan M."/>
            <person name="Lin Y."/>
        </authorList>
    </citation>
    <scope>NUCLEOTIDE SEQUENCE [LARGE SCALE GENOMIC DNA]</scope>
    <source>
        <strain evidence="3">SC-089</strain>
    </source>
</reference>
<name>A0A225MYD1_9BURK</name>
<dbReference type="Gene3D" id="3.90.1300.10">
    <property type="entry name" value="Amidase signature (AS) domain"/>
    <property type="match status" value="1"/>
</dbReference>
<dbReference type="SUPFAM" id="SSF75304">
    <property type="entry name" value="Amidase signature (AS) enzymes"/>
    <property type="match status" value="1"/>
</dbReference>